<gene>
    <name evidence="2" type="ORF">B0T25DRAFT_513834</name>
</gene>
<dbReference type="SUPFAM" id="SSF48403">
    <property type="entry name" value="Ankyrin repeat"/>
    <property type="match status" value="1"/>
</dbReference>
<feature type="compositionally biased region" description="Acidic residues" evidence="1">
    <location>
        <begin position="86"/>
        <end position="99"/>
    </location>
</feature>
<organism evidence="2 3">
    <name type="scientific">Lasiosphaeria hispida</name>
    <dbReference type="NCBI Taxonomy" id="260671"/>
    <lineage>
        <taxon>Eukaryota</taxon>
        <taxon>Fungi</taxon>
        <taxon>Dikarya</taxon>
        <taxon>Ascomycota</taxon>
        <taxon>Pezizomycotina</taxon>
        <taxon>Sordariomycetes</taxon>
        <taxon>Sordariomycetidae</taxon>
        <taxon>Sordariales</taxon>
        <taxon>Lasiosphaeriaceae</taxon>
        <taxon>Lasiosphaeria</taxon>
    </lineage>
</organism>
<keyword evidence="3" id="KW-1185">Reference proteome</keyword>
<evidence type="ECO:0000313" key="3">
    <source>
        <dbReference type="Proteomes" id="UP001275084"/>
    </source>
</evidence>
<dbReference type="Gene3D" id="1.25.40.20">
    <property type="entry name" value="Ankyrin repeat-containing domain"/>
    <property type="match status" value="1"/>
</dbReference>
<dbReference type="EMBL" id="JAUIQD010000001">
    <property type="protein sequence ID" value="KAK3363971.1"/>
    <property type="molecule type" value="Genomic_DNA"/>
</dbReference>
<evidence type="ECO:0000256" key="1">
    <source>
        <dbReference type="SAM" id="MobiDB-lite"/>
    </source>
</evidence>
<dbReference type="AlphaFoldDB" id="A0AAJ0HW29"/>
<reference evidence="2" key="1">
    <citation type="journal article" date="2023" name="Mol. Phylogenet. Evol.">
        <title>Genome-scale phylogeny and comparative genomics of the fungal order Sordariales.</title>
        <authorList>
            <person name="Hensen N."/>
            <person name="Bonometti L."/>
            <person name="Westerberg I."/>
            <person name="Brannstrom I.O."/>
            <person name="Guillou S."/>
            <person name="Cros-Aarteil S."/>
            <person name="Calhoun S."/>
            <person name="Haridas S."/>
            <person name="Kuo A."/>
            <person name="Mondo S."/>
            <person name="Pangilinan J."/>
            <person name="Riley R."/>
            <person name="LaButti K."/>
            <person name="Andreopoulos B."/>
            <person name="Lipzen A."/>
            <person name="Chen C."/>
            <person name="Yan M."/>
            <person name="Daum C."/>
            <person name="Ng V."/>
            <person name="Clum A."/>
            <person name="Steindorff A."/>
            <person name="Ohm R.A."/>
            <person name="Martin F."/>
            <person name="Silar P."/>
            <person name="Natvig D.O."/>
            <person name="Lalanne C."/>
            <person name="Gautier V."/>
            <person name="Ament-Velasquez S.L."/>
            <person name="Kruys A."/>
            <person name="Hutchinson M.I."/>
            <person name="Powell A.J."/>
            <person name="Barry K."/>
            <person name="Miller A.N."/>
            <person name="Grigoriev I.V."/>
            <person name="Debuchy R."/>
            <person name="Gladieux P."/>
            <person name="Hiltunen Thoren M."/>
            <person name="Johannesson H."/>
        </authorList>
    </citation>
    <scope>NUCLEOTIDE SEQUENCE</scope>
    <source>
        <strain evidence="2">CBS 955.72</strain>
    </source>
</reference>
<sequence>MTGPFSASSVPADSFFTRRKPARDTLQTLLETNAFFSRRQARGAEHMLEHEKLGLGKFEAVLDLLILDPTHTPRPRSGTYHLARDETEDDFSDGDDGDGGDGNRGDLSSADVPDPTKSRPLPPHKRRTPAETIVVNFLVNAIAAVAMQIQSVQSAPVALFAVAPSTRKAVTSVTKSNVLYWAAFYNQADLARFLIREQYFDLITTNRDGFTPLGIAARARSVRAVKRLCQFHTDRRVPLVAYRSRTSLYNKHSVPQWLLSRPSSILTGFQHSATGMRKGPSTSSPWTRDMAPETNRQIMARDMWDLQKRDYQTRKNARTESAFGWFWVAYYTVYGGLAEGSRFLSLMCRTADAYLLGLKFLPVQGLVYGTSVKAPSGAHGKYIGILHHLAERLALDDWSMDASADVKGKMGYLVIGGKREEYFACRRCRRLIPRDYGVQSSPPDDLGR</sequence>
<accession>A0AAJ0HW29</accession>
<name>A0AAJ0HW29_9PEZI</name>
<comment type="caution">
    <text evidence="2">The sequence shown here is derived from an EMBL/GenBank/DDBJ whole genome shotgun (WGS) entry which is preliminary data.</text>
</comment>
<evidence type="ECO:0000313" key="2">
    <source>
        <dbReference type="EMBL" id="KAK3363971.1"/>
    </source>
</evidence>
<feature type="region of interest" description="Disordered" evidence="1">
    <location>
        <begin position="73"/>
        <end position="126"/>
    </location>
</feature>
<dbReference type="Proteomes" id="UP001275084">
    <property type="component" value="Unassembled WGS sequence"/>
</dbReference>
<proteinExistence type="predicted"/>
<dbReference type="InterPro" id="IPR036770">
    <property type="entry name" value="Ankyrin_rpt-contain_sf"/>
</dbReference>
<evidence type="ECO:0008006" key="4">
    <source>
        <dbReference type="Google" id="ProtNLM"/>
    </source>
</evidence>
<protein>
    <recommendedName>
        <fullName evidence="4">Ankyrin repeat protein</fullName>
    </recommendedName>
</protein>
<reference evidence="2" key="2">
    <citation type="submission" date="2023-06" db="EMBL/GenBank/DDBJ databases">
        <authorList>
            <consortium name="Lawrence Berkeley National Laboratory"/>
            <person name="Haridas S."/>
            <person name="Hensen N."/>
            <person name="Bonometti L."/>
            <person name="Westerberg I."/>
            <person name="Brannstrom I.O."/>
            <person name="Guillou S."/>
            <person name="Cros-Aarteil S."/>
            <person name="Calhoun S."/>
            <person name="Kuo A."/>
            <person name="Mondo S."/>
            <person name="Pangilinan J."/>
            <person name="Riley R."/>
            <person name="Labutti K."/>
            <person name="Andreopoulos B."/>
            <person name="Lipzen A."/>
            <person name="Chen C."/>
            <person name="Yanf M."/>
            <person name="Daum C."/>
            <person name="Ng V."/>
            <person name="Clum A."/>
            <person name="Steindorff A."/>
            <person name="Ohm R."/>
            <person name="Martin F."/>
            <person name="Silar P."/>
            <person name="Natvig D."/>
            <person name="Lalanne C."/>
            <person name="Gautier V."/>
            <person name="Ament-Velasquez S.L."/>
            <person name="Kruys A."/>
            <person name="Hutchinson M.I."/>
            <person name="Powell A.J."/>
            <person name="Barry K."/>
            <person name="Miller A.N."/>
            <person name="Grigoriev I.V."/>
            <person name="Debuchy R."/>
            <person name="Gladieux P."/>
            <person name="Thoren M.H."/>
            <person name="Johannesson H."/>
        </authorList>
    </citation>
    <scope>NUCLEOTIDE SEQUENCE</scope>
    <source>
        <strain evidence="2">CBS 955.72</strain>
    </source>
</reference>